<evidence type="ECO:0000313" key="1">
    <source>
        <dbReference type="EMBL" id="TDQ48843.1"/>
    </source>
</evidence>
<protein>
    <recommendedName>
        <fullName evidence="3">PE family protein</fullName>
    </recommendedName>
</protein>
<sequence length="107" mass="11284">MSAPGAGQGFEVNLADLERCANQSVQQMIAALDQVLAAWPSDPVPMIEAPGTAAGSDLVIAVQGLNGRLLERQRHGREATAATRQALLDIHDVYRRADQQTGASYGG</sequence>
<dbReference type="RefSeq" id="WP_133829330.1">
    <property type="nucleotide sequence ID" value="NZ_BAABHR010000021.1"/>
</dbReference>
<proteinExistence type="predicted"/>
<name>A0A4R6UT33_9PSEU</name>
<keyword evidence="2" id="KW-1185">Reference proteome</keyword>
<dbReference type="AlphaFoldDB" id="A0A4R6UT33"/>
<evidence type="ECO:0008006" key="3">
    <source>
        <dbReference type="Google" id="ProtNLM"/>
    </source>
</evidence>
<comment type="caution">
    <text evidence="1">The sequence shown here is derived from an EMBL/GenBank/DDBJ whole genome shotgun (WGS) entry which is preliminary data.</text>
</comment>
<organism evidence="1 2">
    <name type="scientific">Actinomycetospora succinea</name>
    <dbReference type="NCBI Taxonomy" id="663603"/>
    <lineage>
        <taxon>Bacteria</taxon>
        <taxon>Bacillati</taxon>
        <taxon>Actinomycetota</taxon>
        <taxon>Actinomycetes</taxon>
        <taxon>Pseudonocardiales</taxon>
        <taxon>Pseudonocardiaceae</taxon>
        <taxon>Actinomycetospora</taxon>
    </lineage>
</organism>
<dbReference type="Proteomes" id="UP000295705">
    <property type="component" value="Unassembled WGS sequence"/>
</dbReference>
<reference evidence="1 2" key="1">
    <citation type="submission" date="2019-03" db="EMBL/GenBank/DDBJ databases">
        <title>Genomic Encyclopedia of Type Strains, Phase IV (KMG-IV): sequencing the most valuable type-strain genomes for metagenomic binning, comparative biology and taxonomic classification.</title>
        <authorList>
            <person name="Goeker M."/>
        </authorList>
    </citation>
    <scope>NUCLEOTIDE SEQUENCE [LARGE SCALE GENOMIC DNA]</scope>
    <source>
        <strain evidence="1 2">DSM 45775</strain>
    </source>
</reference>
<dbReference type="EMBL" id="SNYO01000011">
    <property type="protein sequence ID" value="TDQ48843.1"/>
    <property type="molecule type" value="Genomic_DNA"/>
</dbReference>
<accession>A0A4R6UT33</accession>
<evidence type="ECO:0000313" key="2">
    <source>
        <dbReference type="Proteomes" id="UP000295705"/>
    </source>
</evidence>
<gene>
    <name evidence="1" type="ORF">EV188_11113</name>
</gene>